<dbReference type="GO" id="GO:0008527">
    <property type="term" value="F:taste receptor activity"/>
    <property type="evidence" value="ECO:0007669"/>
    <property type="project" value="InterPro"/>
</dbReference>
<protein>
    <submittedName>
        <fullName evidence="2">Uncharacterized protein</fullName>
    </submittedName>
</protein>
<feature type="transmembrane region" description="Helical" evidence="1">
    <location>
        <begin position="63"/>
        <end position="86"/>
    </location>
</feature>
<gene>
    <name evidence="2" type="ORF">TNIN_368811</name>
</gene>
<comment type="caution">
    <text evidence="2">The sequence shown here is derived from an EMBL/GenBank/DDBJ whole genome shotgun (WGS) entry which is preliminary data.</text>
</comment>
<accession>A0A8X6XSS1</accession>
<keyword evidence="1" id="KW-0472">Membrane</keyword>
<evidence type="ECO:0000256" key="1">
    <source>
        <dbReference type="SAM" id="Phobius"/>
    </source>
</evidence>
<dbReference type="AlphaFoldDB" id="A0A8X6XSS1"/>
<reference evidence="2" key="1">
    <citation type="submission" date="2020-08" db="EMBL/GenBank/DDBJ databases">
        <title>Multicomponent nature underlies the extraordinary mechanical properties of spider dragline silk.</title>
        <authorList>
            <person name="Kono N."/>
            <person name="Nakamura H."/>
            <person name="Mori M."/>
            <person name="Yoshida Y."/>
            <person name="Ohtoshi R."/>
            <person name="Malay A.D."/>
            <person name="Moran D.A.P."/>
            <person name="Tomita M."/>
            <person name="Numata K."/>
            <person name="Arakawa K."/>
        </authorList>
    </citation>
    <scope>NUCLEOTIDE SEQUENCE</scope>
</reference>
<dbReference type="GO" id="GO:0016020">
    <property type="term" value="C:membrane"/>
    <property type="evidence" value="ECO:0007669"/>
    <property type="project" value="InterPro"/>
</dbReference>
<organism evidence="2 3">
    <name type="scientific">Trichonephila inaurata madagascariensis</name>
    <dbReference type="NCBI Taxonomy" id="2747483"/>
    <lineage>
        <taxon>Eukaryota</taxon>
        <taxon>Metazoa</taxon>
        <taxon>Ecdysozoa</taxon>
        <taxon>Arthropoda</taxon>
        <taxon>Chelicerata</taxon>
        <taxon>Arachnida</taxon>
        <taxon>Araneae</taxon>
        <taxon>Araneomorphae</taxon>
        <taxon>Entelegynae</taxon>
        <taxon>Araneoidea</taxon>
        <taxon>Nephilidae</taxon>
        <taxon>Trichonephila</taxon>
        <taxon>Trichonephila inaurata</taxon>
    </lineage>
</organism>
<sequence length="90" mass="9904">MLSFSCVSLAASSINVADRTAKEAHKEMWKRVSASTRNEDVNKLVLSVVARHGPPFVLTAWSFYPFTKGLVLAALGSIMTYSLLVLQINF</sequence>
<keyword evidence="1" id="KW-0812">Transmembrane</keyword>
<dbReference type="OrthoDB" id="6419159at2759"/>
<proteinExistence type="predicted"/>
<name>A0A8X6XSS1_9ARAC</name>
<keyword evidence="3" id="KW-1185">Reference proteome</keyword>
<evidence type="ECO:0000313" key="2">
    <source>
        <dbReference type="EMBL" id="GFY58092.1"/>
    </source>
</evidence>
<dbReference type="Pfam" id="PF06151">
    <property type="entry name" value="Trehalose_recp"/>
    <property type="match status" value="1"/>
</dbReference>
<evidence type="ECO:0000313" key="3">
    <source>
        <dbReference type="Proteomes" id="UP000886998"/>
    </source>
</evidence>
<keyword evidence="1" id="KW-1133">Transmembrane helix</keyword>
<dbReference type="InterPro" id="IPR009318">
    <property type="entry name" value="Gustatory_rcpt"/>
</dbReference>
<dbReference type="EMBL" id="BMAV01011908">
    <property type="protein sequence ID" value="GFY58092.1"/>
    <property type="molecule type" value="Genomic_DNA"/>
</dbReference>
<dbReference type="Proteomes" id="UP000886998">
    <property type="component" value="Unassembled WGS sequence"/>
</dbReference>